<comment type="caution">
    <text evidence="5">The sequence shown here is derived from an EMBL/GenBank/DDBJ whole genome shotgun (WGS) entry which is preliminary data.</text>
</comment>
<evidence type="ECO:0000256" key="1">
    <source>
        <dbReference type="ARBA" id="ARBA00093462"/>
    </source>
</evidence>
<dbReference type="OrthoDB" id="2082007at2"/>
<sequence>MLRSGREIVAGWKDLDVQAGFIITAKTWLNLEMVSQALPLYQPLMGVSAYGVYAFLSANVDYKPLLSKRKAHKELLVNLGVDLPTFYEARIKLEALGLLKTYMQEDSLGKLYIYEVQQPLMGQSFFTDDLMAALLLETVGQRQFEQLERKYNPKQLNHPQAVEITKNLLEVYKLTQTDNLYTPKVIGGQKVAASKVVANLEDDLDKQFLQQLLTKSFINAQVLVEHYDALKTVHLLYGLDELQIVQLLEQAANVQTGQVDLLKFKQLASQQFESRLNLKASIQTEVAPPAKVDNSGMTTEDLQLIAACRAYLPLEFLEKLKADMGTFATKNERYLVQNLVERQSLPNAVINILIHYLLSDQNKPYFGSNFESIAADWAKKQISNPEDAIRQVRSFYQRKDKQAKQTKFQPVKRRVIQKESLPAWAKPDYQEEDTPDDPAKSKQIEQLMAKINAKKKSES</sequence>
<dbReference type="InterPro" id="IPR058660">
    <property type="entry name" value="WHD_DnaB"/>
</dbReference>
<dbReference type="Pfam" id="PF07261">
    <property type="entry name" value="DnaB_2"/>
    <property type="match status" value="1"/>
</dbReference>
<evidence type="ECO:0000259" key="3">
    <source>
        <dbReference type="Pfam" id="PF07261"/>
    </source>
</evidence>
<evidence type="ECO:0000259" key="4">
    <source>
        <dbReference type="Pfam" id="PF25888"/>
    </source>
</evidence>
<protein>
    <submittedName>
        <fullName evidence="5">Chromosome replication initiation membrane attachment protein</fullName>
    </submittedName>
</protein>
<name>A0A0R2AEU1_9LACO</name>
<comment type="similarity">
    <text evidence="1">Belongs to the DnaB/DnaD family.</text>
</comment>
<feature type="domain" description="Replicative helicase loading/DNA remodeling protein DnaB N-terminal winged helix" evidence="4">
    <location>
        <begin position="37"/>
        <end position="256"/>
    </location>
</feature>
<dbReference type="InterPro" id="IPR006343">
    <property type="entry name" value="DnaB/C_C"/>
</dbReference>
<accession>A0A0R2AEU1</accession>
<keyword evidence="6" id="KW-1185">Reference proteome</keyword>
<dbReference type="Proteomes" id="UP000051008">
    <property type="component" value="Unassembled WGS sequence"/>
</dbReference>
<reference evidence="5 6" key="1">
    <citation type="journal article" date="2015" name="Genome Announc.">
        <title>Expanding the biotechnology potential of lactobacilli through comparative genomics of 213 strains and associated genera.</title>
        <authorList>
            <person name="Sun Z."/>
            <person name="Harris H.M."/>
            <person name="McCann A."/>
            <person name="Guo C."/>
            <person name="Argimon S."/>
            <person name="Zhang W."/>
            <person name="Yang X."/>
            <person name="Jeffery I.B."/>
            <person name="Cooney J.C."/>
            <person name="Kagawa T.F."/>
            <person name="Liu W."/>
            <person name="Song Y."/>
            <person name="Salvetti E."/>
            <person name="Wrobel A."/>
            <person name="Rasinkangas P."/>
            <person name="Parkhill J."/>
            <person name="Rea M.C."/>
            <person name="O'Sullivan O."/>
            <person name="Ritari J."/>
            <person name="Douillard F.P."/>
            <person name="Paul Ross R."/>
            <person name="Yang R."/>
            <person name="Briner A.E."/>
            <person name="Felis G.E."/>
            <person name="de Vos W.M."/>
            <person name="Barrangou R."/>
            <person name="Klaenhammer T.R."/>
            <person name="Caufield P.W."/>
            <person name="Cui Y."/>
            <person name="Zhang H."/>
            <person name="O'Toole P.W."/>
        </authorList>
    </citation>
    <scope>NUCLEOTIDE SEQUENCE [LARGE SCALE GENOMIC DNA]</scope>
    <source>
        <strain evidence="5 6">DSM 20509</strain>
    </source>
</reference>
<feature type="domain" description="DnaB/C C-terminal" evidence="3">
    <location>
        <begin position="318"/>
        <end position="391"/>
    </location>
</feature>
<dbReference type="AlphaFoldDB" id="A0A0R2AEU1"/>
<proteinExistence type="inferred from homology"/>
<gene>
    <name evidence="5" type="ORF">FC14_GL001491</name>
</gene>
<dbReference type="EMBL" id="AYYP01000019">
    <property type="protein sequence ID" value="KRM65138.1"/>
    <property type="molecule type" value="Genomic_DNA"/>
</dbReference>
<feature type="region of interest" description="Disordered" evidence="2">
    <location>
        <begin position="422"/>
        <end position="443"/>
    </location>
</feature>
<organism evidence="5 6">
    <name type="scientific">Ligilactobacillus agilis DSM 20509</name>
    <dbReference type="NCBI Taxonomy" id="1423718"/>
    <lineage>
        <taxon>Bacteria</taxon>
        <taxon>Bacillati</taxon>
        <taxon>Bacillota</taxon>
        <taxon>Bacilli</taxon>
        <taxon>Lactobacillales</taxon>
        <taxon>Lactobacillaceae</taxon>
        <taxon>Ligilactobacillus</taxon>
    </lineage>
</organism>
<dbReference type="RefSeq" id="WP_056976389.1">
    <property type="nucleotide sequence ID" value="NZ_AYYP01000019.1"/>
</dbReference>
<evidence type="ECO:0000313" key="5">
    <source>
        <dbReference type="EMBL" id="KRM65138.1"/>
    </source>
</evidence>
<evidence type="ECO:0000256" key="2">
    <source>
        <dbReference type="SAM" id="MobiDB-lite"/>
    </source>
</evidence>
<dbReference type="PATRIC" id="fig|1423718.3.peg.1556"/>
<dbReference type="Pfam" id="PF25888">
    <property type="entry name" value="WHD_DnaB"/>
    <property type="match status" value="1"/>
</dbReference>
<evidence type="ECO:0000313" key="6">
    <source>
        <dbReference type="Proteomes" id="UP000051008"/>
    </source>
</evidence>